<dbReference type="EMBL" id="JACXVP010000010">
    <property type="protein sequence ID" value="KAG5580864.1"/>
    <property type="molecule type" value="Genomic_DNA"/>
</dbReference>
<evidence type="ECO:0000313" key="1">
    <source>
        <dbReference type="EMBL" id="KAG5580864.1"/>
    </source>
</evidence>
<comment type="caution">
    <text evidence="1">The sequence shown here is derived from an EMBL/GenBank/DDBJ whole genome shotgun (WGS) entry which is preliminary data.</text>
</comment>
<proteinExistence type="predicted"/>
<dbReference type="OrthoDB" id="1303876at2759"/>
<gene>
    <name evidence="1" type="ORF">H5410_051491</name>
</gene>
<protein>
    <submittedName>
        <fullName evidence="1">Uncharacterized protein</fullName>
    </submittedName>
</protein>
<accession>A0A9J5X151</accession>
<evidence type="ECO:0000313" key="2">
    <source>
        <dbReference type="Proteomes" id="UP000824120"/>
    </source>
</evidence>
<sequence>MGYLTRALKSLHNNSDFDYHPSCKKQRTIQLSFTDDLASGLVVNVDKSNVYFGGVKQDCLIVILYWKGSIGQECTVCHSDLLGSNIFFAKKKKYSCCRNIDCFGETMLAKGIWKNELPGYIYLEECCNRETIVEIVQKER</sequence>
<name>A0A9J5X151_SOLCO</name>
<reference evidence="1 2" key="1">
    <citation type="submission" date="2020-09" db="EMBL/GenBank/DDBJ databases">
        <title>De no assembly of potato wild relative species, Solanum commersonii.</title>
        <authorList>
            <person name="Cho K."/>
        </authorList>
    </citation>
    <scope>NUCLEOTIDE SEQUENCE [LARGE SCALE GENOMIC DNA]</scope>
    <source>
        <strain evidence="1">LZ3.2</strain>
        <tissue evidence="1">Leaf</tissue>
    </source>
</reference>
<dbReference type="AlphaFoldDB" id="A0A9J5X151"/>
<organism evidence="1 2">
    <name type="scientific">Solanum commersonii</name>
    <name type="common">Commerson's wild potato</name>
    <name type="synonym">Commerson's nightshade</name>
    <dbReference type="NCBI Taxonomy" id="4109"/>
    <lineage>
        <taxon>Eukaryota</taxon>
        <taxon>Viridiplantae</taxon>
        <taxon>Streptophyta</taxon>
        <taxon>Embryophyta</taxon>
        <taxon>Tracheophyta</taxon>
        <taxon>Spermatophyta</taxon>
        <taxon>Magnoliopsida</taxon>
        <taxon>eudicotyledons</taxon>
        <taxon>Gunneridae</taxon>
        <taxon>Pentapetalae</taxon>
        <taxon>asterids</taxon>
        <taxon>lamiids</taxon>
        <taxon>Solanales</taxon>
        <taxon>Solanaceae</taxon>
        <taxon>Solanoideae</taxon>
        <taxon>Solaneae</taxon>
        <taxon>Solanum</taxon>
    </lineage>
</organism>
<keyword evidence="2" id="KW-1185">Reference proteome</keyword>
<dbReference type="Proteomes" id="UP000824120">
    <property type="component" value="Chromosome 10"/>
</dbReference>